<dbReference type="EMBL" id="BAVZ01000002">
    <property type="protein sequence ID" value="GAF06916.1"/>
    <property type="molecule type" value="Genomic_DNA"/>
</dbReference>
<comment type="pathway">
    <text evidence="1">Amino-acid biosynthesis; L-tryptophan biosynthesis; L-tryptophan from chorismate: step 5/5.</text>
</comment>
<name>W7YQN9_9BACL</name>
<dbReference type="NCBIfam" id="TIGR00262">
    <property type="entry name" value="trpA"/>
    <property type="match status" value="1"/>
</dbReference>
<evidence type="ECO:0000256" key="8">
    <source>
        <dbReference type="ARBA" id="ARBA00049047"/>
    </source>
</evidence>
<evidence type="ECO:0000256" key="5">
    <source>
        <dbReference type="ARBA" id="ARBA00022822"/>
    </source>
</evidence>
<dbReference type="eggNOG" id="COG0159">
    <property type="taxonomic scope" value="Bacteria"/>
</dbReference>
<dbReference type="InterPro" id="IPR011060">
    <property type="entry name" value="RibuloseP-bd_barrel"/>
</dbReference>
<protein>
    <recommendedName>
        <fullName evidence="3">tryptophan synthase</fullName>
        <ecNumber evidence="3">4.2.1.20</ecNumber>
    </recommendedName>
</protein>
<dbReference type="Gene3D" id="3.20.20.70">
    <property type="entry name" value="Aldolase class I"/>
    <property type="match status" value="1"/>
</dbReference>
<evidence type="ECO:0000256" key="4">
    <source>
        <dbReference type="ARBA" id="ARBA00022605"/>
    </source>
</evidence>
<comment type="subunit">
    <text evidence="2">Tetramer of two alpha and two beta chains.</text>
</comment>
<keyword evidence="7" id="KW-0456">Lyase</keyword>
<dbReference type="PANTHER" id="PTHR43406:SF1">
    <property type="entry name" value="TRYPTOPHAN SYNTHASE ALPHA CHAIN, CHLOROPLASTIC"/>
    <property type="match status" value="1"/>
</dbReference>
<dbReference type="SUPFAM" id="SSF51366">
    <property type="entry name" value="Ribulose-phoshate binding barrel"/>
    <property type="match status" value="1"/>
</dbReference>
<dbReference type="EC" id="4.2.1.20" evidence="3"/>
<evidence type="ECO:0000313" key="11">
    <source>
        <dbReference type="Proteomes" id="UP000019364"/>
    </source>
</evidence>
<keyword evidence="6" id="KW-0057">Aromatic amino acid biosynthesis</keyword>
<evidence type="ECO:0000256" key="1">
    <source>
        <dbReference type="ARBA" id="ARBA00004733"/>
    </source>
</evidence>
<dbReference type="GO" id="GO:0004834">
    <property type="term" value="F:tryptophan synthase activity"/>
    <property type="evidence" value="ECO:0007669"/>
    <property type="project" value="UniProtKB-EC"/>
</dbReference>
<accession>W7YQN9</accession>
<comment type="caution">
    <text evidence="10">The sequence shown here is derived from an EMBL/GenBank/DDBJ whole genome shotgun (WGS) entry which is preliminary data.</text>
</comment>
<proteinExistence type="inferred from homology"/>
<evidence type="ECO:0000256" key="3">
    <source>
        <dbReference type="ARBA" id="ARBA00012043"/>
    </source>
</evidence>
<dbReference type="InterPro" id="IPR002028">
    <property type="entry name" value="Trp_synthase_suA"/>
</dbReference>
<dbReference type="Proteomes" id="UP000019364">
    <property type="component" value="Unassembled WGS sequence"/>
</dbReference>
<organism evidence="10 11">
    <name type="scientific">Paenibacillus pini JCM 16418</name>
    <dbReference type="NCBI Taxonomy" id="1236976"/>
    <lineage>
        <taxon>Bacteria</taxon>
        <taxon>Bacillati</taxon>
        <taxon>Bacillota</taxon>
        <taxon>Bacilli</taxon>
        <taxon>Bacillales</taxon>
        <taxon>Paenibacillaceae</taxon>
        <taxon>Paenibacillus</taxon>
    </lineage>
</organism>
<dbReference type="PANTHER" id="PTHR43406">
    <property type="entry name" value="TRYPTOPHAN SYNTHASE, ALPHA CHAIN"/>
    <property type="match status" value="1"/>
</dbReference>
<evidence type="ECO:0000256" key="2">
    <source>
        <dbReference type="ARBA" id="ARBA00011270"/>
    </source>
</evidence>
<keyword evidence="11" id="KW-1185">Reference proteome</keyword>
<keyword evidence="4" id="KW-0028">Amino-acid biosynthesis</keyword>
<comment type="similarity">
    <text evidence="9">Belongs to the TrpA family.</text>
</comment>
<sequence>MSRIDSMFARLREKRECALIPYIPVGYPTAKESESLIRAIAESGADLIELGVPYADPLADGPTIQEASLAAVENGINLKSCLSMVRKLRASGLETPIVLMGYCNSFLAYGLEKLAEEAKLAGVDGFIIPDLPSLWQSLGFKFSNLDHYK</sequence>
<dbReference type="UniPathway" id="UPA00035">
    <property type="reaction ID" value="UER00044"/>
</dbReference>
<evidence type="ECO:0000256" key="7">
    <source>
        <dbReference type="ARBA" id="ARBA00023239"/>
    </source>
</evidence>
<dbReference type="RefSeq" id="WP_201769749.1">
    <property type="nucleotide sequence ID" value="NZ_BAVZ01000002.1"/>
</dbReference>
<keyword evidence="5" id="KW-0822">Tryptophan biosynthesis</keyword>
<dbReference type="AlphaFoldDB" id="W7YQN9"/>
<evidence type="ECO:0000256" key="9">
    <source>
        <dbReference type="RuleBase" id="RU003662"/>
    </source>
</evidence>
<dbReference type="Pfam" id="PF00290">
    <property type="entry name" value="Trp_syntA"/>
    <property type="match status" value="1"/>
</dbReference>
<dbReference type="CDD" id="cd04724">
    <property type="entry name" value="Tryptophan_synthase_alpha"/>
    <property type="match status" value="1"/>
</dbReference>
<comment type="catalytic activity">
    <reaction evidence="8">
        <text>(1S,2R)-1-C-(indol-3-yl)glycerol 3-phosphate + L-serine = D-glyceraldehyde 3-phosphate + L-tryptophan + H2O</text>
        <dbReference type="Rhea" id="RHEA:10532"/>
        <dbReference type="ChEBI" id="CHEBI:15377"/>
        <dbReference type="ChEBI" id="CHEBI:33384"/>
        <dbReference type="ChEBI" id="CHEBI:57912"/>
        <dbReference type="ChEBI" id="CHEBI:58866"/>
        <dbReference type="ChEBI" id="CHEBI:59776"/>
        <dbReference type="EC" id="4.2.1.20"/>
    </reaction>
</comment>
<evidence type="ECO:0000313" key="10">
    <source>
        <dbReference type="EMBL" id="GAF06916.1"/>
    </source>
</evidence>
<evidence type="ECO:0000256" key="6">
    <source>
        <dbReference type="ARBA" id="ARBA00023141"/>
    </source>
</evidence>
<reference evidence="10 11" key="1">
    <citation type="journal article" date="2014" name="Genome Announc.">
        <title>Draft Genome Sequence of Paenibacillus pini JCM 16418T, Isolated from the Rhizosphere of Pine Tree.</title>
        <authorList>
            <person name="Yuki M."/>
            <person name="Oshima K."/>
            <person name="Suda W."/>
            <person name="Oshida Y."/>
            <person name="Kitamura K."/>
            <person name="Iida Y."/>
            <person name="Hattori M."/>
            <person name="Ohkuma M."/>
        </authorList>
    </citation>
    <scope>NUCLEOTIDE SEQUENCE [LARGE SCALE GENOMIC DNA]</scope>
    <source>
        <strain evidence="10 11">JCM 16418</strain>
    </source>
</reference>
<dbReference type="STRING" id="1236976.JCM16418_900"/>
<gene>
    <name evidence="10" type="ORF">JCM16418_900</name>
</gene>
<dbReference type="InterPro" id="IPR013785">
    <property type="entry name" value="Aldolase_TIM"/>
</dbReference>
<dbReference type="GO" id="GO:0005829">
    <property type="term" value="C:cytosol"/>
    <property type="evidence" value="ECO:0007669"/>
    <property type="project" value="TreeGrafter"/>
</dbReference>